<dbReference type="EMBL" id="SUMC01000035">
    <property type="protein sequence ID" value="TKA06680.1"/>
    <property type="molecule type" value="Genomic_DNA"/>
</dbReference>
<feature type="transmembrane region" description="Helical" evidence="2">
    <location>
        <begin position="217"/>
        <end position="235"/>
    </location>
</feature>
<feature type="region of interest" description="Disordered" evidence="1">
    <location>
        <begin position="383"/>
        <end position="420"/>
    </location>
</feature>
<keyword evidence="2" id="KW-0812">Transmembrane</keyword>
<keyword evidence="4" id="KW-1185">Reference proteome</keyword>
<feature type="transmembrane region" description="Helical" evidence="2">
    <location>
        <begin position="164"/>
        <end position="193"/>
    </location>
</feature>
<accession>A0A4U0SBE3</accession>
<evidence type="ECO:0008006" key="5">
    <source>
        <dbReference type="Google" id="ProtNLM"/>
    </source>
</evidence>
<name>A0A4U0SBE3_9ACTN</name>
<dbReference type="AlphaFoldDB" id="A0A4U0SBE3"/>
<protein>
    <recommendedName>
        <fullName evidence="5">DUF2029 domain-containing protein</fullName>
    </recommendedName>
</protein>
<feature type="transmembrane region" description="Helical" evidence="2">
    <location>
        <begin position="139"/>
        <end position="158"/>
    </location>
</feature>
<evidence type="ECO:0000313" key="4">
    <source>
        <dbReference type="Proteomes" id="UP000305778"/>
    </source>
</evidence>
<organism evidence="3 4">
    <name type="scientific">Actinacidiphila oryziradicis</name>
    <dbReference type="NCBI Taxonomy" id="2571141"/>
    <lineage>
        <taxon>Bacteria</taxon>
        <taxon>Bacillati</taxon>
        <taxon>Actinomycetota</taxon>
        <taxon>Actinomycetes</taxon>
        <taxon>Kitasatosporales</taxon>
        <taxon>Streptomycetaceae</taxon>
        <taxon>Actinacidiphila</taxon>
    </lineage>
</organism>
<evidence type="ECO:0000313" key="3">
    <source>
        <dbReference type="EMBL" id="TKA06680.1"/>
    </source>
</evidence>
<dbReference type="RefSeq" id="WP_136727142.1">
    <property type="nucleotide sequence ID" value="NZ_SUMC01000035.1"/>
</dbReference>
<reference evidence="3 4" key="1">
    <citation type="submission" date="2019-04" db="EMBL/GenBank/DDBJ databases">
        <title>Streptomyces oryziradicis sp. nov., a novel actinomycete isolated from rhizosphere soil of rice (Oryza sativa L.).</title>
        <authorList>
            <person name="Li C."/>
        </authorList>
    </citation>
    <scope>NUCLEOTIDE SEQUENCE [LARGE SCALE GENOMIC DNA]</scope>
    <source>
        <strain evidence="3 4">NEAU-C40</strain>
    </source>
</reference>
<feature type="transmembrane region" description="Helical" evidence="2">
    <location>
        <begin position="101"/>
        <end position="118"/>
    </location>
</feature>
<proteinExistence type="predicted"/>
<gene>
    <name evidence="3" type="ORF">FCI23_30325</name>
</gene>
<keyword evidence="2" id="KW-0472">Membrane</keyword>
<keyword evidence="2" id="KW-1133">Transmembrane helix</keyword>
<sequence>MARWNMELRDILSPRDGRPRRPRYHTALAAWALVWFLAELPKGGYSWHYFVHGSALLFSGSGASPPGGLHIYANYPGLQIGPVAFLAAQILRFLGPANGTFLAQLAMMLLGLLILHTVERAVRTARPGFAQERGPLRTTLLASGAAFIVVWASLAVHYSHLDDVLALLFATLAVRALLTDAPALAGICLGLAIDSKPWALVFLPLVMAVGRTRRRHVVVWALAVVALAWTPFVIADPGTLSATQFTIVNEPSSALRALGVSTPGTPSWDRPAQVLVGCALGALAIRRRRWPAVPLLGVGARIALDPGVYDYYTAGVLLGTLWWETLGLRRPVPAWSLVSFAALYLAPRLTSDAAVLGDLRLWLVLLLTAAVLLTPDSWCADIPEFDTPEPEPAAGPASRRDDGGLVPPLQRLRCEQGPPR</sequence>
<evidence type="ECO:0000256" key="2">
    <source>
        <dbReference type="SAM" id="Phobius"/>
    </source>
</evidence>
<evidence type="ECO:0000256" key="1">
    <source>
        <dbReference type="SAM" id="MobiDB-lite"/>
    </source>
</evidence>
<dbReference type="OrthoDB" id="3847396at2"/>
<dbReference type="Proteomes" id="UP000305778">
    <property type="component" value="Unassembled WGS sequence"/>
</dbReference>
<comment type="caution">
    <text evidence="3">The sequence shown here is derived from an EMBL/GenBank/DDBJ whole genome shotgun (WGS) entry which is preliminary data.</text>
</comment>